<dbReference type="SUPFAM" id="SSF47384">
    <property type="entry name" value="Homodimeric domain of signal transducing histidine kinase"/>
    <property type="match status" value="1"/>
</dbReference>
<dbReference type="EC" id="2.7.13.3" evidence="2"/>
<dbReference type="STRING" id="1798664.A3C93_03055"/>
<evidence type="ECO:0000256" key="3">
    <source>
        <dbReference type="ARBA" id="ARBA00022553"/>
    </source>
</evidence>
<dbReference type="Proteomes" id="UP000178636">
    <property type="component" value="Unassembled WGS sequence"/>
</dbReference>
<evidence type="ECO:0000313" key="10">
    <source>
        <dbReference type="Proteomes" id="UP000178636"/>
    </source>
</evidence>
<keyword evidence="7" id="KW-1133">Transmembrane helix</keyword>
<evidence type="ECO:0000256" key="4">
    <source>
        <dbReference type="ARBA" id="ARBA00022679"/>
    </source>
</evidence>
<dbReference type="InterPro" id="IPR004358">
    <property type="entry name" value="Sig_transdc_His_kin-like_C"/>
</dbReference>
<dbReference type="PROSITE" id="PS50109">
    <property type="entry name" value="HIS_KIN"/>
    <property type="match status" value="1"/>
</dbReference>
<keyword evidence="7" id="KW-0812">Transmembrane</keyword>
<evidence type="ECO:0000313" key="9">
    <source>
        <dbReference type="EMBL" id="OGZ10647.1"/>
    </source>
</evidence>
<keyword evidence="7" id="KW-0472">Membrane</keyword>
<dbReference type="SUPFAM" id="SSF55874">
    <property type="entry name" value="ATPase domain of HSP90 chaperone/DNA topoisomerase II/histidine kinase"/>
    <property type="match status" value="1"/>
</dbReference>
<dbReference type="InterPro" id="IPR050736">
    <property type="entry name" value="Sensor_HK_Regulatory"/>
</dbReference>
<dbReference type="InterPro" id="IPR036097">
    <property type="entry name" value="HisK_dim/P_sf"/>
</dbReference>
<dbReference type="Pfam" id="PF00512">
    <property type="entry name" value="HisKA"/>
    <property type="match status" value="1"/>
</dbReference>
<dbReference type="Gene3D" id="3.30.565.10">
    <property type="entry name" value="Histidine kinase-like ATPase, C-terminal domain"/>
    <property type="match status" value="1"/>
</dbReference>
<dbReference type="PANTHER" id="PTHR43711:SF31">
    <property type="entry name" value="HISTIDINE KINASE"/>
    <property type="match status" value="1"/>
</dbReference>
<dbReference type="SMART" id="SM00388">
    <property type="entry name" value="HisKA"/>
    <property type="match status" value="1"/>
</dbReference>
<dbReference type="InterPro" id="IPR003661">
    <property type="entry name" value="HisK_dim/P_dom"/>
</dbReference>
<name>A0A1G2DAJ2_9BACT</name>
<evidence type="ECO:0000256" key="5">
    <source>
        <dbReference type="ARBA" id="ARBA00022777"/>
    </source>
</evidence>
<reference evidence="9 10" key="1">
    <citation type="journal article" date="2016" name="Nat. Commun.">
        <title>Thousands of microbial genomes shed light on interconnected biogeochemical processes in an aquifer system.</title>
        <authorList>
            <person name="Anantharaman K."/>
            <person name="Brown C.T."/>
            <person name="Hug L.A."/>
            <person name="Sharon I."/>
            <person name="Castelle C.J."/>
            <person name="Probst A.J."/>
            <person name="Thomas B.C."/>
            <person name="Singh A."/>
            <person name="Wilkins M.J."/>
            <person name="Karaoz U."/>
            <person name="Brodie E.L."/>
            <person name="Williams K.H."/>
            <person name="Hubbard S.S."/>
            <person name="Banfield J.F."/>
        </authorList>
    </citation>
    <scope>NUCLEOTIDE SEQUENCE [LARGE SCALE GENOMIC DNA]</scope>
</reference>
<protein>
    <recommendedName>
        <fullName evidence="2">histidine kinase</fullName>
        <ecNumber evidence="2">2.7.13.3</ecNumber>
    </recommendedName>
</protein>
<keyword evidence="3" id="KW-0597">Phosphoprotein</keyword>
<accession>A0A1G2DAJ2</accession>
<evidence type="ECO:0000256" key="2">
    <source>
        <dbReference type="ARBA" id="ARBA00012438"/>
    </source>
</evidence>
<gene>
    <name evidence="9" type="ORF">A3C93_03055</name>
</gene>
<dbReference type="SMART" id="SM00387">
    <property type="entry name" value="HATPase_c"/>
    <property type="match status" value="1"/>
</dbReference>
<feature type="domain" description="Histidine kinase" evidence="8">
    <location>
        <begin position="97"/>
        <end position="320"/>
    </location>
</feature>
<evidence type="ECO:0000259" key="8">
    <source>
        <dbReference type="PROSITE" id="PS50109"/>
    </source>
</evidence>
<feature type="transmembrane region" description="Helical" evidence="7">
    <location>
        <begin position="9"/>
        <end position="29"/>
    </location>
</feature>
<proteinExistence type="predicted"/>
<dbReference type="PANTHER" id="PTHR43711">
    <property type="entry name" value="TWO-COMPONENT HISTIDINE KINASE"/>
    <property type="match status" value="1"/>
</dbReference>
<dbReference type="Gene3D" id="1.10.287.130">
    <property type="match status" value="1"/>
</dbReference>
<comment type="catalytic activity">
    <reaction evidence="1">
        <text>ATP + protein L-histidine = ADP + protein N-phospho-L-histidine.</text>
        <dbReference type="EC" id="2.7.13.3"/>
    </reaction>
</comment>
<feature type="transmembrane region" description="Helical" evidence="7">
    <location>
        <begin position="35"/>
        <end position="54"/>
    </location>
</feature>
<evidence type="ECO:0000256" key="6">
    <source>
        <dbReference type="ARBA" id="ARBA00023012"/>
    </source>
</evidence>
<dbReference type="AlphaFoldDB" id="A0A1G2DAJ2"/>
<dbReference type="InterPro" id="IPR036890">
    <property type="entry name" value="HATPase_C_sf"/>
</dbReference>
<dbReference type="PRINTS" id="PR00344">
    <property type="entry name" value="BCTRLSENSOR"/>
</dbReference>
<dbReference type="CDD" id="cd00082">
    <property type="entry name" value="HisKA"/>
    <property type="match status" value="1"/>
</dbReference>
<keyword evidence="5" id="KW-0418">Kinase</keyword>
<organism evidence="9 10">
    <name type="scientific">Candidatus Lloydbacteria bacterium RIFCSPHIGHO2_02_FULL_54_17</name>
    <dbReference type="NCBI Taxonomy" id="1798664"/>
    <lineage>
        <taxon>Bacteria</taxon>
        <taxon>Candidatus Lloydiibacteriota</taxon>
    </lineage>
</organism>
<dbReference type="GO" id="GO:0000155">
    <property type="term" value="F:phosphorelay sensor kinase activity"/>
    <property type="evidence" value="ECO:0007669"/>
    <property type="project" value="InterPro"/>
</dbReference>
<dbReference type="InterPro" id="IPR005467">
    <property type="entry name" value="His_kinase_dom"/>
</dbReference>
<dbReference type="Pfam" id="PF02518">
    <property type="entry name" value="HATPase_c"/>
    <property type="match status" value="1"/>
</dbReference>
<evidence type="ECO:0000256" key="7">
    <source>
        <dbReference type="SAM" id="Phobius"/>
    </source>
</evidence>
<sequence length="321" mass="34856">MHIDHSKKIILVEILGGVAVFLAIGVIALSSVTAVRILAAAILFIAPYLSITAARGLESEKSVKDLGDHLRETEWKLVISNEQIQVLDQRKSEFVSVVSHQLRAPVTAIGGYSSMLAEGTYGALPENMKDPVNKIFLSSKRVAELVTDFLDLTKIETGTLLYNFASVDVTAMLNELVAVYTPIAKERGLTFEANYAERKPCIATADGEKIKQIISNLLDNAVKYTTKGGIRVTLERDKPAGLLRVTIKDTGIGIPPDHMQNLFQKFSRGPTSPKLFTEGSGLGLYVAKKMLEQHKGGKIKAASDGEGKGSTFTLELLAEEN</sequence>
<evidence type="ECO:0000256" key="1">
    <source>
        <dbReference type="ARBA" id="ARBA00000085"/>
    </source>
</evidence>
<keyword evidence="4" id="KW-0808">Transferase</keyword>
<keyword evidence="6" id="KW-0902">Two-component regulatory system</keyword>
<dbReference type="InterPro" id="IPR003594">
    <property type="entry name" value="HATPase_dom"/>
</dbReference>
<dbReference type="FunFam" id="3.30.565.10:FF:000006">
    <property type="entry name" value="Sensor histidine kinase WalK"/>
    <property type="match status" value="1"/>
</dbReference>
<dbReference type="EMBL" id="MHLO01000049">
    <property type="protein sequence ID" value="OGZ10647.1"/>
    <property type="molecule type" value="Genomic_DNA"/>
</dbReference>
<comment type="caution">
    <text evidence="9">The sequence shown here is derived from an EMBL/GenBank/DDBJ whole genome shotgun (WGS) entry which is preliminary data.</text>
</comment>